<comment type="subunit">
    <text evidence="1">Collagen polypeptide chains are complexed within the cuticle by disulfide bonds and other types of covalent cross-links.</text>
</comment>
<name>A0AA36CHC8_9BILA</name>
<keyword evidence="4" id="KW-1133">Transmembrane helix</keyword>
<keyword evidence="4" id="KW-0812">Transmembrane</keyword>
<keyword evidence="3" id="KW-1015">Disulfide bond</keyword>
<evidence type="ECO:0000256" key="2">
    <source>
        <dbReference type="ARBA" id="ARBA00022737"/>
    </source>
</evidence>
<dbReference type="EMBL" id="CATQJA010001737">
    <property type="protein sequence ID" value="CAJ0568414.1"/>
    <property type="molecule type" value="Genomic_DNA"/>
</dbReference>
<evidence type="ECO:0000313" key="6">
    <source>
        <dbReference type="EMBL" id="CAJ0568414.1"/>
    </source>
</evidence>
<evidence type="ECO:0000313" key="7">
    <source>
        <dbReference type="Proteomes" id="UP001177023"/>
    </source>
</evidence>
<accession>A0AA36CHC8</accession>
<feature type="domain" description="Nematode cuticle collagen N-terminal" evidence="5">
    <location>
        <begin position="12"/>
        <end position="64"/>
    </location>
</feature>
<evidence type="ECO:0000259" key="5">
    <source>
        <dbReference type="SMART" id="SM01088"/>
    </source>
</evidence>
<feature type="non-terminal residue" evidence="6">
    <location>
        <position position="1"/>
    </location>
</feature>
<dbReference type="AlphaFoldDB" id="A0AA36CHC8"/>
<gene>
    <name evidence="6" type="ORF">MSPICULIGERA_LOCUS6933</name>
</gene>
<evidence type="ECO:0000256" key="1">
    <source>
        <dbReference type="ARBA" id="ARBA00011518"/>
    </source>
</evidence>
<evidence type="ECO:0000256" key="3">
    <source>
        <dbReference type="ARBA" id="ARBA00023157"/>
    </source>
</evidence>
<evidence type="ECO:0000256" key="4">
    <source>
        <dbReference type="SAM" id="Phobius"/>
    </source>
</evidence>
<feature type="transmembrane region" description="Helical" evidence="4">
    <location>
        <begin position="12"/>
        <end position="36"/>
    </location>
</feature>
<sequence length="150" mass="16899">MDFEHRVKAYKFVAYSAVAFSVVAVFSVCVTLPMVYNYVNHVKKTINTDVKYCKDSARGIWTGVNELKEMPAGNRTARSAIDYDSLDLKLGFCDGLKSKLCLAFARLQTTNYSNLVAKPTVVLWSSRYLMKTSIRLQATTYNGHYLESIA</sequence>
<dbReference type="SMART" id="SM01088">
    <property type="entry name" value="Col_cuticle_N"/>
    <property type="match status" value="1"/>
</dbReference>
<dbReference type="GO" id="GO:0042302">
    <property type="term" value="F:structural constituent of cuticle"/>
    <property type="evidence" value="ECO:0007669"/>
    <property type="project" value="InterPro"/>
</dbReference>
<keyword evidence="7" id="KW-1185">Reference proteome</keyword>
<keyword evidence="2" id="KW-0677">Repeat</keyword>
<comment type="caution">
    <text evidence="6">The sequence shown here is derived from an EMBL/GenBank/DDBJ whole genome shotgun (WGS) entry which is preliminary data.</text>
</comment>
<dbReference type="Proteomes" id="UP001177023">
    <property type="component" value="Unassembled WGS sequence"/>
</dbReference>
<organism evidence="6 7">
    <name type="scientific">Mesorhabditis spiculigera</name>
    <dbReference type="NCBI Taxonomy" id="96644"/>
    <lineage>
        <taxon>Eukaryota</taxon>
        <taxon>Metazoa</taxon>
        <taxon>Ecdysozoa</taxon>
        <taxon>Nematoda</taxon>
        <taxon>Chromadorea</taxon>
        <taxon>Rhabditida</taxon>
        <taxon>Rhabditina</taxon>
        <taxon>Rhabditomorpha</taxon>
        <taxon>Rhabditoidea</taxon>
        <taxon>Rhabditidae</taxon>
        <taxon>Mesorhabditinae</taxon>
        <taxon>Mesorhabditis</taxon>
    </lineage>
</organism>
<reference evidence="6" key="1">
    <citation type="submission" date="2023-06" db="EMBL/GenBank/DDBJ databases">
        <authorList>
            <person name="Delattre M."/>
        </authorList>
    </citation>
    <scope>NUCLEOTIDE SEQUENCE</scope>
    <source>
        <strain evidence="6">AF72</strain>
    </source>
</reference>
<dbReference type="Pfam" id="PF01484">
    <property type="entry name" value="Col_cuticle_N"/>
    <property type="match status" value="1"/>
</dbReference>
<keyword evidence="4" id="KW-0472">Membrane</keyword>
<proteinExistence type="predicted"/>
<protein>
    <recommendedName>
        <fullName evidence="5">Nematode cuticle collagen N-terminal domain-containing protein</fullName>
    </recommendedName>
</protein>
<dbReference type="InterPro" id="IPR002486">
    <property type="entry name" value="Col_cuticle_N"/>
</dbReference>